<evidence type="ECO:0000256" key="1">
    <source>
        <dbReference type="SAM" id="SignalP"/>
    </source>
</evidence>
<dbReference type="PROSITE" id="PS51257">
    <property type="entry name" value="PROKAR_LIPOPROTEIN"/>
    <property type="match status" value="1"/>
</dbReference>
<dbReference type="STRING" id="658167.SAMN04488135_10574"/>
<dbReference type="EMBL" id="FQXE01000005">
    <property type="protein sequence ID" value="SHH82052.1"/>
    <property type="molecule type" value="Genomic_DNA"/>
</dbReference>
<evidence type="ECO:0008006" key="4">
    <source>
        <dbReference type="Google" id="ProtNLM"/>
    </source>
</evidence>
<reference evidence="2 3" key="1">
    <citation type="submission" date="2016-11" db="EMBL/GenBank/DDBJ databases">
        <authorList>
            <person name="Jaros S."/>
            <person name="Januszkiewicz K."/>
            <person name="Wedrychowicz H."/>
        </authorList>
    </citation>
    <scope>NUCLEOTIDE SEQUENCE [LARGE SCALE GENOMIC DNA]</scope>
    <source>
        <strain evidence="2 3">CGMCC 1.10190</strain>
    </source>
</reference>
<protein>
    <recommendedName>
        <fullName evidence="4">DUF3016 domain-containing protein</fullName>
    </recommendedName>
</protein>
<sequence length="186" mass="20634">MTACSSRIAFVLLLLATGLLAACAMPAAQTPPATQAPAQSTAGAPVTVQFVNPSGLAEVRNNPQQGDSYNKAWMDALSRHLEQRAPRYLAPDTHLLVQFTEIKLAGDYEPWRRAALDNVRIVRDIYPPRIDLNYQLTGSKGQTLKQGSSKLRDPAFLMQVRGYPSDPLRYEKSMLDDWLQQEFGTD</sequence>
<dbReference type="OrthoDB" id="195620at2"/>
<dbReference type="Pfam" id="PF11454">
    <property type="entry name" value="DUF3016"/>
    <property type="match status" value="1"/>
</dbReference>
<dbReference type="AlphaFoldDB" id="A0A1M5W3G7"/>
<feature type="chain" id="PRO_5013336643" description="DUF3016 domain-containing protein" evidence="1">
    <location>
        <begin position="22"/>
        <end position="186"/>
    </location>
</feature>
<gene>
    <name evidence="2" type="ORF">SAMN04488135_10574</name>
</gene>
<evidence type="ECO:0000313" key="3">
    <source>
        <dbReference type="Proteomes" id="UP000184226"/>
    </source>
</evidence>
<name>A0A1M5W3G7_9BURK</name>
<dbReference type="Proteomes" id="UP000184226">
    <property type="component" value="Unassembled WGS sequence"/>
</dbReference>
<keyword evidence="3" id="KW-1185">Reference proteome</keyword>
<dbReference type="InterPro" id="IPR021557">
    <property type="entry name" value="DUF3016"/>
</dbReference>
<feature type="signal peptide" evidence="1">
    <location>
        <begin position="1"/>
        <end position="21"/>
    </location>
</feature>
<accession>A0A1M5W3G7</accession>
<proteinExistence type="predicted"/>
<evidence type="ECO:0000313" key="2">
    <source>
        <dbReference type="EMBL" id="SHH82052.1"/>
    </source>
</evidence>
<organism evidence="2 3">
    <name type="scientific">Pollutimonas bauzanensis</name>
    <dbReference type="NCBI Taxonomy" id="658167"/>
    <lineage>
        <taxon>Bacteria</taxon>
        <taxon>Pseudomonadati</taxon>
        <taxon>Pseudomonadota</taxon>
        <taxon>Betaproteobacteria</taxon>
        <taxon>Burkholderiales</taxon>
        <taxon>Alcaligenaceae</taxon>
        <taxon>Pollutimonas</taxon>
    </lineage>
</organism>
<dbReference type="RefSeq" id="WP_073103189.1">
    <property type="nucleotide sequence ID" value="NZ_FQXE01000005.1"/>
</dbReference>
<keyword evidence="1" id="KW-0732">Signal</keyword>